<gene>
    <name evidence="3" type="ORF">RT717_22220</name>
</gene>
<dbReference type="PANTHER" id="PTHR47618:SF1">
    <property type="entry name" value="BIFUNCTIONAL OLIGORIBONUCLEASE AND PAP PHOSPHATASE NRNA"/>
    <property type="match status" value="1"/>
</dbReference>
<dbReference type="PANTHER" id="PTHR47618">
    <property type="entry name" value="BIFUNCTIONAL OLIGORIBONUCLEASE AND PAP PHOSPHATASE NRNA"/>
    <property type="match status" value="1"/>
</dbReference>
<dbReference type="InterPro" id="IPR038763">
    <property type="entry name" value="DHH_sf"/>
</dbReference>
<dbReference type="Gene3D" id="3.90.1640.10">
    <property type="entry name" value="inorganic pyrophosphatase (n-terminal core)"/>
    <property type="match status" value="1"/>
</dbReference>
<dbReference type="GO" id="GO:0008441">
    <property type="term" value="F:3'(2'),5'-bisphosphate nucleotidase activity"/>
    <property type="evidence" value="ECO:0007669"/>
    <property type="project" value="UniProtKB-EC"/>
</dbReference>
<sequence length="343" mass="37764">MQQIDQFRDLLLQPKRIIITTHIKPDADALGSSLGLANYLLAKGHHVDVITPTDYPEFLAWMKGNDAVINFEDGNEALSAKLIDAADIIFCLDFSTLSRIEKVGELVAASNAVKVLIDHHLNPGDFADYSLWTIEAAATAELVFQLIEQLGDKSLIDNDIAECLYAGIMTDTGSFRHPSTSSRVHRIVADLIDSGADVTKVSKLIYDNNSIDRLKFLGFAFSQRLQVLPEFGVAYFVISKEDLKKFNSKNGDTEGLVNYALSIKGVVMAATIIERDGKVKMSFRSMGDFSVNQFARDHFDGGGHKNAAGGASTDSLEATVEKFKNLLPLYKEDLNKNISFLHV</sequence>
<proteinExistence type="predicted"/>
<feature type="domain" description="DHHA1" evidence="2">
    <location>
        <begin position="238"/>
        <end position="327"/>
    </location>
</feature>
<keyword evidence="4" id="KW-1185">Reference proteome</keyword>
<dbReference type="InterPro" id="IPR003156">
    <property type="entry name" value="DHHA1_dom"/>
</dbReference>
<organism evidence="3 4">
    <name type="scientific">Imperialibacter roseus</name>
    <dbReference type="NCBI Taxonomy" id="1324217"/>
    <lineage>
        <taxon>Bacteria</taxon>
        <taxon>Pseudomonadati</taxon>
        <taxon>Bacteroidota</taxon>
        <taxon>Cytophagia</taxon>
        <taxon>Cytophagales</taxon>
        <taxon>Flammeovirgaceae</taxon>
        <taxon>Imperialibacter</taxon>
    </lineage>
</organism>
<dbReference type="SUPFAM" id="SSF64182">
    <property type="entry name" value="DHH phosphoesterases"/>
    <property type="match status" value="1"/>
</dbReference>
<dbReference type="EC" id="3.1.3.7" evidence="3"/>
<feature type="domain" description="DDH" evidence="1">
    <location>
        <begin position="16"/>
        <end position="168"/>
    </location>
</feature>
<protein>
    <submittedName>
        <fullName evidence="3">Bifunctional oligoribonuclease/PAP phosphatase NrnA</fullName>
        <ecNumber evidence="3">3.1.3.7</ecNumber>
    </submittedName>
</protein>
<dbReference type="InterPro" id="IPR001667">
    <property type="entry name" value="DDH_dom"/>
</dbReference>
<evidence type="ECO:0000259" key="1">
    <source>
        <dbReference type="Pfam" id="PF01368"/>
    </source>
</evidence>
<evidence type="ECO:0000313" key="3">
    <source>
        <dbReference type="EMBL" id="WOK05793.1"/>
    </source>
</evidence>
<dbReference type="InterPro" id="IPR051319">
    <property type="entry name" value="Oligoribo/pAp-PDE_c-di-AMP_PDE"/>
</dbReference>
<keyword evidence="3" id="KW-0378">Hydrolase</keyword>
<dbReference type="Pfam" id="PF02272">
    <property type="entry name" value="DHHA1"/>
    <property type="match status" value="1"/>
</dbReference>
<name>A0ABZ0IL88_9BACT</name>
<dbReference type="Pfam" id="PF01368">
    <property type="entry name" value="DHH"/>
    <property type="match status" value="1"/>
</dbReference>
<dbReference type="RefSeq" id="WP_317488548.1">
    <property type="nucleotide sequence ID" value="NZ_CP136051.1"/>
</dbReference>
<evidence type="ECO:0000259" key="2">
    <source>
        <dbReference type="Pfam" id="PF02272"/>
    </source>
</evidence>
<reference evidence="3 4" key="1">
    <citation type="journal article" date="2023" name="Microbiol. Resour. Announc.">
        <title>Complete Genome Sequence of Imperialibacter roseus strain P4T.</title>
        <authorList>
            <person name="Tizabi D.R."/>
            <person name="Bachvaroff T."/>
            <person name="Hill R.T."/>
        </authorList>
    </citation>
    <scope>NUCLEOTIDE SEQUENCE [LARGE SCALE GENOMIC DNA]</scope>
    <source>
        <strain evidence="3 4">P4T</strain>
    </source>
</reference>
<dbReference type="EMBL" id="CP136051">
    <property type="protein sequence ID" value="WOK05793.1"/>
    <property type="molecule type" value="Genomic_DNA"/>
</dbReference>
<evidence type="ECO:0000313" key="4">
    <source>
        <dbReference type="Proteomes" id="UP001302349"/>
    </source>
</evidence>
<dbReference type="Proteomes" id="UP001302349">
    <property type="component" value="Chromosome"/>
</dbReference>
<dbReference type="Gene3D" id="3.10.310.30">
    <property type="match status" value="1"/>
</dbReference>
<accession>A0ABZ0IL88</accession>